<protein>
    <submittedName>
        <fullName evidence="2">ARAD1A13024p</fullName>
    </submittedName>
</protein>
<organism evidence="2">
    <name type="scientific">Blastobotrys adeninivorans</name>
    <name type="common">Yeast</name>
    <name type="synonym">Arxula adeninivorans</name>
    <dbReference type="NCBI Taxonomy" id="409370"/>
    <lineage>
        <taxon>Eukaryota</taxon>
        <taxon>Fungi</taxon>
        <taxon>Dikarya</taxon>
        <taxon>Ascomycota</taxon>
        <taxon>Saccharomycotina</taxon>
        <taxon>Dipodascomycetes</taxon>
        <taxon>Dipodascales</taxon>
        <taxon>Trichomonascaceae</taxon>
        <taxon>Blastobotrys</taxon>
    </lineage>
</organism>
<feature type="region of interest" description="Disordered" evidence="1">
    <location>
        <begin position="322"/>
        <end position="343"/>
    </location>
</feature>
<dbReference type="EMBL" id="HG937691">
    <property type="protein sequence ID" value="CDP33601.1"/>
    <property type="molecule type" value="Genomic_DNA"/>
</dbReference>
<accession>A0A060T338</accession>
<reference evidence="2" key="2">
    <citation type="submission" date="2014-06" db="EMBL/GenBank/DDBJ databases">
        <title>The complete genome of Blastobotrys (Arxula) adeninivorans LS3 - a yeast of biotechnological interest.</title>
        <authorList>
            <person name="Kunze G."/>
            <person name="Gaillardin C."/>
            <person name="Czernicka M."/>
            <person name="Durrens P."/>
            <person name="Martin T."/>
            <person name="Boer E."/>
            <person name="Gabaldon T."/>
            <person name="Cruz J."/>
            <person name="Talla E."/>
            <person name="Marck C."/>
            <person name="Goffeau A."/>
            <person name="Barbe V."/>
            <person name="Baret P."/>
            <person name="Baronian K."/>
            <person name="Beier S."/>
            <person name="Bleykasten C."/>
            <person name="Bode R."/>
            <person name="Casaregola S."/>
            <person name="Despons L."/>
            <person name="Fairhead C."/>
            <person name="Giersberg M."/>
            <person name="Gierski P."/>
            <person name="Hahnel U."/>
            <person name="Hartmann A."/>
            <person name="Jankowska D."/>
            <person name="Jubin C."/>
            <person name="Jung P."/>
            <person name="Lafontaine I."/>
            <person name="Leh-Louis V."/>
            <person name="Lemaire M."/>
            <person name="Marcet-Houben M."/>
            <person name="Mascher M."/>
            <person name="Morel G."/>
            <person name="Richard G.-F."/>
            <person name="Riechen J."/>
            <person name="Sacerdot C."/>
            <person name="Sarkar A."/>
            <person name="Savel G."/>
            <person name="Schacherer J."/>
            <person name="Sherman D."/>
            <person name="Straub M.-L."/>
            <person name="Stein N."/>
            <person name="Thierry A."/>
            <person name="Trautwein-Schult A."/>
            <person name="Westhof E."/>
            <person name="Worch S."/>
            <person name="Dujon B."/>
            <person name="Souciet J.-L."/>
            <person name="Wincker P."/>
            <person name="Scholz U."/>
            <person name="Neuveglise N."/>
        </authorList>
    </citation>
    <scope>NUCLEOTIDE SEQUENCE</scope>
    <source>
        <strain evidence="2">LS3</strain>
    </source>
</reference>
<evidence type="ECO:0000313" key="2">
    <source>
        <dbReference type="EMBL" id="CDP33601.1"/>
    </source>
</evidence>
<sequence>MDYNSVCRNCVLNQRLAITTVSLIQYDLAFRNAQSSDQRTQYHNALGHIDTFKRQLVLTRKALIQVRKKDTEKIVDFTKGNWSVISHELRFGKYRYALAVVSMAGEEALANKRWRSKVASRLKEILGVDASDLERDRTYLDAMPRSTPVLCNYAEDLEGIVMLFETRMDRRLWKDRIAYFLQTTPIDTSRPTSIYGRSSILLTPADLRVSARGQGLFGEIEEIYLRKQAVDAIKQMSGPKSKHSQRDRSEVYKRDLMSFIESGLAIEQEPELGGDALEKALDSTLEELDASARTLESLDYPLDPLVLSPDYTLDRSRDYTLNHTDDGEMLETPQRRSRQLQPSPILKSRKRLTKNDKYRQYELLVRSSDDQERVSPRWSPKNIAKVGHAGEAANVTPQSARIRDVSDSETLAHDESRPASTESSTITPSTKVTDSVSTKRQSMDTPNKFRSMQTLLSESRELQSMIDTVYHGKLPEWHVLTGPMCEPPTIPPP</sequence>
<gene>
    <name evidence="2" type="ORF">GNLVRS02_ARAD1A13024g</name>
</gene>
<feature type="region of interest" description="Disordered" evidence="1">
    <location>
        <begin position="369"/>
        <end position="448"/>
    </location>
</feature>
<proteinExistence type="predicted"/>
<feature type="compositionally biased region" description="Basic and acidic residues" evidence="1">
    <location>
        <begin position="401"/>
        <end position="417"/>
    </location>
</feature>
<reference evidence="2" key="1">
    <citation type="submission" date="2014-02" db="EMBL/GenBank/DDBJ databases">
        <authorList>
            <person name="Genoscope - CEA"/>
        </authorList>
    </citation>
    <scope>NUCLEOTIDE SEQUENCE</scope>
    <source>
        <strain evidence="2">LS3</strain>
    </source>
</reference>
<dbReference type="AlphaFoldDB" id="A0A060T338"/>
<evidence type="ECO:0000256" key="1">
    <source>
        <dbReference type="SAM" id="MobiDB-lite"/>
    </source>
</evidence>
<name>A0A060T338_BLAAD</name>
<feature type="compositionally biased region" description="Polar residues" evidence="1">
    <location>
        <begin position="418"/>
        <end position="448"/>
    </location>
</feature>